<name>A0A8K0HKL1_9ROSA</name>
<evidence type="ECO:0000313" key="3">
    <source>
        <dbReference type="EMBL" id="KAF3454561.1"/>
    </source>
</evidence>
<feature type="repeat" description="PPR" evidence="2">
    <location>
        <begin position="410"/>
        <end position="444"/>
    </location>
</feature>
<dbReference type="InterPro" id="IPR046960">
    <property type="entry name" value="PPR_At4g14850-like_plant"/>
</dbReference>
<reference evidence="3" key="1">
    <citation type="submission" date="2020-03" db="EMBL/GenBank/DDBJ databases">
        <title>A high-quality chromosome-level genome assembly of a woody plant with both climbing and erect habits, Rhamnella rubrinervis.</title>
        <authorList>
            <person name="Lu Z."/>
            <person name="Yang Y."/>
            <person name="Zhu X."/>
            <person name="Sun Y."/>
        </authorList>
    </citation>
    <scope>NUCLEOTIDE SEQUENCE</scope>
    <source>
        <strain evidence="3">BYM</strain>
        <tissue evidence="3">Leaf</tissue>
    </source>
</reference>
<dbReference type="PANTHER" id="PTHR47926">
    <property type="entry name" value="PENTATRICOPEPTIDE REPEAT-CONTAINING PROTEIN"/>
    <property type="match status" value="1"/>
</dbReference>
<keyword evidence="4" id="KW-1185">Reference proteome</keyword>
<dbReference type="AlphaFoldDB" id="A0A8K0HKL1"/>
<proteinExistence type="predicted"/>
<dbReference type="NCBIfam" id="TIGR00756">
    <property type="entry name" value="PPR"/>
    <property type="match status" value="1"/>
</dbReference>
<comment type="caution">
    <text evidence="3">The sequence shown here is derived from an EMBL/GenBank/DDBJ whole genome shotgun (WGS) entry which is preliminary data.</text>
</comment>
<dbReference type="InterPro" id="IPR011990">
    <property type="entry name" value="TPR-like_helical_dom_sf"/>
</dbReference>
<evidence type="ECO:0000313" key="4">
    <source>
        <dbReference type="Proteomes" id="UP000796880"/>
    </source>
</evidence>
<evidence type="ECO:0000256" key="2">
    <source>
        <dbReference type="PROSITE-ProRule" id="PRU00708"/>
    </source>
</evidence>
<accession>A0A8K0HKL1</accession>
<gene>
    <name evidence="3" type="ORF">FNV43_RR05009</name>
</gene>
<evidence type="ECO:0000256" key="1">
    <source>
        <dbReference type="ARBA" id="ARBA00022737"/>
    </source>
</evidence>
<evidence type="ECO:0008006" key="5">
    <source>
        <dbReference type="Google" id="ProtNLM"/>
    </source>
</evidence>
<dbReference type="Pfam" id="PF13041">
    <property type="entry name" value="PPR_2"/>
    <property type="match status" value="1"/>
</dbReference>
<dbReference type="GO" id="GO:0009451">
    <property type="term" value="P:RNA modification"/>
    <property type="evidence" value="ECO:0007669"/>
    <property type="project" value="InterPro"/>
</dbReference>
<dbReference type="InterPro" id="IPR002885">
    <property type="entry name" value="PPR_rpt"/>
</dbReference>
<dbReference type="PROSITE" id="PS51375">
    <property type="entry name" value="PPR"/>
    <property type="match status" value="2"/>
</dbReference>
<sequence>MLSLSASSTQLKHLASATRLISNYRRISETDYESLSLQRRDFKEVKQINYESLSLECRDLKDKEVKQMLSQMILTGFIKNKFAAKTLVKFSTGLPFIHLDYSLKIFNLIENPHASLYNIMMMAWVRRNYPHRAIIFYKLMLNRNVSPNVYTYPFLVEACAIRSSKFEGEQMHNHVLKLGFGSDVNVRSTLVDMYVDFDMVIHARKVFDEGPMMDSFIWHPLLGGHIRNLDWWEAEYIYDLMPEKDTEALISMIDFLLQWEFTEKADQFLNKITENVTVIWGAVIFRLQELSTEKYEDALWLFMRMHGSGMTIDEHVVEAVLECCTNFARLRKIMMGKMVHGLVIKNGIESDDLLQNHLIRMYLQEYEIHSAQKLFNAACWVHQKTWTSMFRICRLDKNTEALFESMPIRDLLSWTTRIQYYAVRGKFSESLALFHEMLRSGIKLDTWALSDGIIALPNRFAALDLGKCIHAFLIKKGYISKDLRYQLERMYKICGCKKTDKPVL</sequence>
<protein>
    <recommendedName>
        <fullName evidence="5">Pentatricopeptide repeat-containing protein</fullName>
    </recommendedName>
</protein>
<keyword evidence="1" id="KW-0677">Repeat</keyword>
<dbReference type="GO" id="GO:0003723">
    <property type="term" value="F:RNA binding"/>
    <property type="evidence" value="ECO:0007669"/>
    <property type="project" value="InterPro"/>
</dbReference>
<organism evidence="3 4">
    <name type="scientific">Rhamnella rubrinervis</name>
    <dbReference type="NCBI Taxonomy" id="2594499"/>
    <lineage>
        <taxon>Eukaryota</taxon>
        <taxon>Viridiplantae</taxon>
        <taxon>Streptophyta</taxon>
        <taxon>Embryophyta</taxon>
        <taxon>Tracheophyta</taxon>
        <taxon>Spermatophyta</taxon>
        <taxon>Magnoliopsida</taxon>
        <taxon>eudicotyledons</taxon>
        <taxon>Gunneridae</taxon>
        <taxon>Pentapetalae</taxon>
        <taxon>rosids</taxon>
        <taxon>fabids</taxon>
        <taxon>Rosales</taxon>
        <taxon>Rhamnaceae</taxon>
        <taxon>rhamnoid group</taxon>
        <taxon>Rhamneae</taxon>
        <taxon>Rhamnella</taxon>
    </lineage>
</organism>
<feature type="repeat" description="PPR" evidence="2">
    <location>
        <begin position="113"/>
        <end position="147"/>
    </location>
</feature>
<dbReference type="Pfam" id="PF01535">
    <property type="entry name" value="PPR"/>
    <property type="match status" value="1"/>
</dbReference>
<dbReference type="OrthoDB" id="750171at2759"/>
<dbReference type="Proteomes" id="UP000796880">
    <property type="component" value="Unassembled WGS sequence"/>
</dbReference>
<dbReference type="Gene3D" id="1.25.40.10">
    <property type="entry name" value="Tetratricopeptide repeat domain"/>
    <property type="match status" value="3"/>
</dbReference>
<dbReference type="PANTHER" id="PTHR47926:SF359">
    <property type="entry name" value="PENTACOTRIPEPTIDE-REPEAT REGION OF PRORP DOMAIN-CONTAINING PROTEIN"/>
    <property type="match status" value="1"/>
</dbReference>
<dbReference type="EMBL" id="VOIH02000002">
    <property type="protein sequence ID" value="KAF3454561.1"/>
    <property type="molecule type" value="Genomic_DNA"/>
</dbReference>